<comment type="caution">
    <text evidence="2">The sequence shown here is derived from an EMBL/GenBank/DDBJ whole genome shotgun (WGS) entry which is preliminary data.</text>
</comment>
<dbReference type="PANTHER" id="PTHR40124">
    <property type="match status" value="1"/>
</dbReference>
<dbReference type="PANTHER" id="PTHR40124:SF1">
    <property type="entry name" value="DISAGGREGATASE RELATED REPEAT PROTEIN"/>
    <property type="match status" value="1"/>
</dbReference>
<dbReference type="Proteomes" id="UP001221142">
    <property type="component" value="Unassembled WGS sequence"/>
</dbReference>
<sequence length="235" mass="25291">MSLSLSHHLFPVSSFSTAFTTCCFNLGPRSIDSAACPILHVPGIDSIALRNTDGPNGSINPAAAIPGGFGLYVAGPVAFSEKLATGSTHAVLSYRMLQEGWEWVKGGKLPGIWRGRLLVCMPKGQGELYTHLPSADQNQQQLSAVPPYSTGNAQYGFSVGRDAFNFDLSVGRWIALAFRVKLNDVGYENGVLGRRAFGHQRLGPHATFFGGHQVDWASPKDQRAWFADLSGAVIE</sequence>
<accession>A0AAD7FXY6</accession>
<protein>
    <submittedName>
        <fullName evidence="2">Polysaccharide lyase family 14 protein</fullName>
    </submittedName>
</protein>
<name>A0AAD7FXY6_9AGAR</name>
<feature type="domain" description="Polysaccharide lyase 14" evidence="1">
    <location>
        <begin position="123"/>
        <end position="192"/>
    </location>
</feature>
<evidence type="ECO:0000313" key="3">
    <source>
        <dbReference type="Proteomes" id="UP001221142"/>
    </source>
</evidence>
<organism evidence="2 3">
    <name type="scientific">Roridomyces roridus</name>
    <dbReference type="NCBI Taxonomy" id="1738132"/>
    <lineage>
        <taxon>Eukaryota</taxon>
        <taxon>Fungi</taxon>
        <taxon>Dikarya</taxon>
        <taxon>Basidiomycota</taxon>
        <taxon>Agaricomycotina</taxon>
        <taxon>Agaricomycetes</taxon>
        <taxon>Agaricomycetidae</taxon>
        <taxon>Agaricales</taxon>
        <taxon>Marasmiineae</taxon>
        <taxon>Mycenaceae</taxon>
        <taxon>Roridomyces</taxon>
    </lineage>
</organism>
<dbReference type="EMBL" id="JARKIF010000003">
    <property type="protein sequence ID" value="KAJ7643653.1"/>
    <property type="molecule type" value="Genomic_DNA"/>
</dbReference>
<dbReference type="AlphaFoldDB" id="A0AAD7FXY6"/>
<dbReference type="Gene3D" id="2.60.120.200">
    <property type="match status" value="1"/>
</dbReference>
<dbReference type="Pfam" id="PF21294">
    <property type="entry name" value="Polysacc_lyase_14"/>
    <property type="match status" value="1"/>
</dbReference>
<dbReference type="GO" id="GO:0016829">
    <property type="term" value="F:lyase activity"/>
    <property type="evidence" value="ECO:0007669"/>
    <property type="project" value="UniProtKB-KW"/>
</dbReference>
<reference evidence="2" key="1">
    <citation type="submission" date="2023-03" db="EMBL/GenBank/DDBJ databases">
        <title>Massive genome expansion in bonnet fungi (Mycena s.s.) driven by repeated elements and novel gene families across ecological guilds.</title>
        <authorList>
            <consortium name="Lawrence Berkeley National Laboratory"/>
            <person name="Harder C.B."/>
            <person name="Miyauchi S."/>
            <person name="Viragh M."/>
            <person name="Kuo A."/>
            <person name="Thoen E."/>
            <person name="Andreopoulos B."/>
            <person name="Lu D."/>
            <person name="Skrede I."/>
            <person name="Drula E."/>
            <person name="Henrissat B."/>
            <person name="Morin E."/>
            <person name="Kohler A."/>
            <person name="Barry K."/>
            <person name="LaButti K."/>
            <person name="Morin E."/>
            <person name="Salamov A."/>
            <person name="Lipzen A."/>
            <person name="Mereny Z."/>
            <person name="Hegedus B."/>
            <person name="Baldrian P."/>
            <person name="Stursova M."/>
            <person name="Weitz H."/>
            <person name="Taylor A."/>
            <person name="Grigoriev I.V."/>
            <person name="Nagy L.G."/>
            <person name="Martin F."/>
            <person name="Kauserud H."/>
        </authorList>
    </citation>
    <scope>NUCLEOTIDE SEQUENCE</scope>
    <source>
        <strain evidence="2">9284</strain>
    </source>
</reference>
<evidence type="ECO:0000259" key="1">
    <source>
        <dbReference type="Pfam" id="PF21294"/>
    </source>
</evidence>
<keyword evidence="2" id="KW-0456">Lyase</keyword>
<proteinExistence type="predicted"/>
<keyword evidence="3" id="KW-1185">Reference proteome</keyword>
<evidence type="ECO:0000313" key="2">
    <source>
        <dbReference type="EMBL" id="KAJ7643653.1"/>
    </source>
</evidence>
<dbReference type="InterPro" id="IPR048958">
    <property type="entry name" value="Polysacc_lyase_14"/>
</dbReference>
<gene>
    <name evidence="2" type="ORF">FB45DRAFT_1020480</name>
</gene>